<evidence type="ECO:0000256" key="5">
    <source>
        <dbReference type="ARBA" id="ARBA00022927"/>
    </source>
</evidence>
<comment type="similarity">
    <text evidence="2">Belongs to the syntaxin family.</text>
</comment>
<dbReference type="PANTHER" id="PTHR15959">
    <property type="entry name" value="SYNTAXIN-18"/>
    <property type="match status" value="1"/>
</dbReference>
<dbReference type="GO" id="GO:0031201">
    <property type="term" value="C:SNARE complex"/>
    <property type="evidence" value="ECO:0007669"/>
    <property type="project" value="TreeGrafter"/>
</dbReference>
<dbReference type="InterPro" id="IPR019529">
    <property type="entry name" value="Syntaxin-18_N"/>
</dbReference>
<feature type="domain" description="SNARE-complex protein Syntaxin-18 N-terminal" evidence="9">
    <location>
        <begin position="5"/>
        <end position="86"/>
    </location>
</feature>
<dbReference type="Proteomes" id="UP000236291">
    <property type="component" value="Unassembled WGS sequence"/>
</dbReference>
<name>A0A2K3MS70_TRIPR</name>
<dbReference type="AlphaFoldDB" id="A0A2K3MS70"/>
<reference evidence="10 11" key="1">
    <citation type="journal article" date="2014" name="Am. J. Bot.">
        <title>Genome assembly and annotation for red clover (Trifolium pratense; Fabaceae).</title>
        <authorList>
            <person name="Istvanek J."/>
            <person name="Jaros M."/>
            <person name="Krenek A."/>
            <person name="Repkova J."/>
        </authorList>
    </citation>
    <scope>NUCLEOTIDE SEQUENCE [LARGE SCALE GENOMIC DNA]</scope>
    <source>
        <strain evidence="11">cv. Tatra</strain>
        <tissue evidence="10">Young leaves</tissue>
    </source>
</reference>
<evidence type="ECO:0000256" key="7">
    <source>
        <dbReference type="ARBA" id="ARBA00023054"/>
    </source>
</evidence>
<dbReference type="PANTHER" id="PTHR15959:SF0">
    <property type="entry name" value="SYNTAXIN-18"/>
    <property type="match status" value="1"/>
</dbReference>
<keyword evidence="8" id="KW-0472">Membrane</keyword>
<evidence type="ECO:0000256" key="8">
    <source>
        <dbReference type="ARBA" id="ARBA00023136"/>
    </source>
</evidence>
<evidence type="ECO:0000313" key="10">
    <source>
        <dbReference type="EMBL" id="PNX93653.1"/>
    </source>
</evidence>
<organism evidence="10 11">
    <name type="scientific">Trifolium pratense</name>
    <name type="common">Red clover</name>
    <dbReference type="NCBI Taxonomy" id="57577"/>
    <lineage>
        <taxon>Eukaryota</taxon>
        <taxon>Viridiplantae</taxon>
        <taxon>Streptophyta</taxon>
        <taxon>Embryophyta</taxon>
        <taxon>Tracheophyta</taxon>
        <taxon>Spermatophyta</taxon>
        <taxon>Magnoliopsida</taxon>
        <taxon>eudicotyledons</taxon>
        <taxon>Gunneridae</taxon>
        <taxon>Pentapetalae</taxon>
        <taxon>rosids</taxon>
        <taxon>fabids</taxon>
        <taxon>Fabales</taxon>
        <taxon>Fabaceae</taxon>
        <taxon>Papilionoideae</taxon>
        <taxon>50 kb inversion clade</taxon>
        <taxon>NPAAA clade</taxon>
        <taxon>Hologalegina</taxon>
        <taxon>IRL clade</taxon>
        <taxon>Trifolieae</taxon>
        <taxon>Trifolium</taxon>
    </lineage>
</organism>
<evidence type="ECO:0000256" key="6">
    <source>
        <dbReference type="ARBA" id="ARBA00022989"/>
    </source>
</evidence>
<evidence type="ECO:0000256" key="1">
    <source>
        <dbReference type="ARBA" id="ARBA00004211"/>
    </source>
</evidence>
<keyword evidence="4" id="KW-0812">Transmembrane</keyword>
<dbReference type="EMBL" id="ASHM01011705">
    <property type="protein sequence ID" value="PNX93653.1"/>
    <property type="molecule type" value="Genomic_DNA"/>
</dbReference>
<comment type="subcellular location">
    <subcellularLocation>
        <location evidence="1">Membrane</location>
        <topology evidence="1">Single-pass type IV membrane protein</topology>
    </subcellularLocation>
</comment>
<proteinExistence type="inferred from homology"/>
<comment type="caution">
    <text evidence="10">The sequence shown here is derived from an EMBL/GenBank/DDBJ whole genome shotgun (WGS) entry which is preliminary data.</text>
</comment>
<dbReference type="GO" id="GO:0015031">
    <property type="term" value="P:protein transport"/>
    <property type="evidence" value="ECO:0007669"/>
    <property type="project" value="UniProtKB-KW"/>
</dbReference>
<protein>
    <submittedName>
        <fullName evidence="10">Syntaxin-81-like protein</fullName>
    </submittedName>
</protein>
<keyword evidence="3" id="KW-0813">Transport</keyword>
<dbReference type="ExpressionAtlas" id="A0A2K3MS70">
    <property type="expression patterns" value="baseline"/>
</dbReference>
<reference evidence="10 11" key="2">
    <citation type="journal article" date="2017" name="Front. Plant Sci.">
        <title>Gene Classification and Mining of Molecular Markers Useful in Red Clover (Trifolium pratense) Breeding.</title>
        <authorList>
            <person name="Istvanek J."/>
            <person name="Dluhosova J."/>
            <person name="Dluhos P."/>
            <person name="Patkova L."/>
            <person name="Nedelnik J."/>
            <person name="Repkova J."/>
        </authorList>
    </citation>
    <scope>NUCLEOTIDE SEQUENCE [LARGE SCALE GENOMIC DNA]</scope>
    <source>
        <strain evidence="11">cv. Tatra</strain>
        <tissue evidence="10">Young leaves</tissue>
    </source>
</reference>
<evidence type="ECO:0000256" key="2">
    <source>
        <dbReference type="ARBA" id="ARBA00009063"/>
    </source>
</evidence>
<accession>A0A2K3MS70</accession>
<dbReference type="STRING" id="57577.A0A2K3MS70"/>
<keyword evidence="7" id="KW-0175">Coiled coil</keyword>
<keyword evidence="6" id="KW-1133">Transmembrane helix</keyword>
<keyword evidence="5" id="KW-0653">Protein transport</keyword>
<sequence>MAKARDRTEDFKDAVRQSARSLGYDEAKLASILASFIIHKPPQRSPFTKAAYKTLESIGELDHFLLKHRKDYTDLHRTTEHERDSIENEVSAFIKTCQEQIDVLKNSINNEEENSKGWLGITTAKANADTIAHKHGVWRLQIKSDKHPKFGGRITKAGQRLDLTPYAWSEHVKLDYEIIETALGLLQNKIGVAVGTCSSVKTLNPKNLSSSACLCLNA</sequence>
<evidence type="ECO:0000256" key="3">
    <source>
        <dbReference type="ARBA" id="ARBA00022448"/>
    </source>
</evidence>
<gene>
    <name evidence="10" type="ORF">L195_g016808</name>
</gene>
<dbReference type="GO" id="GO:0006890">
    <property type="term" value="P:retrograde vesicle-mediated transport, Golgi to endoplasmic reticulum"/>
    <property type="evidence" value="ECO:0007669"/>
    <property type="project" value="TreeGrafter"/>
</dbReference>
<evidence type="ECO:0000259" key="9">
    <source>
        <dbReference type="Pfam" id="PF10496"/>
    </source>
</evidence>
<dbReference type="Pfam" id="PF10496">
    <property type="entry name" value="Syntaxin-18_N"/>
    <property type="match status" value="1"/>
</dbReference>
<evidence type="ECO:0000313" key="11">
    <source>
        <dbReference type="Proteomes" id="UP000236291"/>
    </source>
</evidence>
<evidence type="ECO:0000256" key="4">
    <source>
        <dbReference type="ARBA" id="ARBA00022692"/>
    </source>
</evidence>
<dbReference type="GO" id="GO:0005783">
    <property type="term" value="C:endoplasmic reticulum"/>
    <property type="evidence" value="ECO:0007669"/>
    <property type="project" value="TreeGrafter"/>
</dbReference>